<dbReference type="PATRIC" id="fig|1163745.3.peg.1268"/>
<dbReference type="Pfam" id="PF22196">
    <property type="entry name" value="HdrB-like_C"/>
    <property type="match status" value="1"/>
</dbReference>
<dbReference type="AlphaFoldDB" id="I0ETD1"/>
<dbReference type="Gene3D" id="3.10.20.30">
    <property type="match status" value="1"/>
</dbReference>
<reference evidence="3 4" key="1">
    <citation type="journal article" date="2013" name="PLoS ONE">
        <title>Sequence Divergence and Conservation in Genomes ofHelicobacter cetorum Strains from a Dolphin and a Whale.</title>
        <authorList>
            <person name="Kersulyte D."/>
            <person name="Rossi M."/>
            <person name="Berg D.E."/>
        </authorList>
    </citation>
    <scope>NUCLEOTIDE SEQUENCE [LARGE SCALE GENOMIC DNA]</scope>
    <source>
        <strain evidence="3 4">MIT 99-5656</strain>
    </source>
</reference>
<evidence type="ECO:0000313" key="3">
    <source>
        <dbReference type="EMBL" id="AFI06200.1"/>
    </source>
</evidence>
<dbReference type="KEGG" id="hcm:HCD_05990"/>
<evidence type="ECO:0000313" key="4">
    <source>
        <dbReference type="Proteomes" id="UP000005013"/>
    </source>
</evidence>
<dbReference type="EMBL" id="CP003481">
    <property type="protein sequence ID" value="AFI06200.1"/>
    <property type="molecule type" value="Genomic_DNA"/>
</dbReference>
<dbReference type="Pfam" id="PF18712">
    <property type="entry name" value="DUF5644"/>
    <property type="match status" value="1"/>
</dbReference>
<dbReference type="eggNOG" id="COG0479">
    <property type="taxonomic scope" value="Bacteria"/>
</dbReference>
<feature type="domain" description="DUF5644" evidence="1">
    <location>
        <begin position="97"/>
        <end position="203"/>
    </location>
</feature>
<organism evidence="3 4">
    <name type="scientific">Helicobacter cetorum (strain ATCC BAA-540 / CCUG 52418 / MIT 99-5656)</name>
    <dbReference type="NCBI Taxonomy" id="1163745"/>
    <lineage>
        <taxon>Bacteria</taxon>
        <taxon>Pseudomonadati</taxon>
        <taxon>Campylobacterota</taxon>
        <taxon>Epsilonproteobacteria</taxon>
        <taxon>Campylobacterales</taxon>
        <taxon>Helicobacteraceae</taxon>
        <taxon>Helicobacter</taxon>
    </lineage>
</organism>
<gene>
    <name evidence="3" type="ordered locus">HCD_05990</name>
</gene>
<sequence>MSVLKLHLKVFRFETNKDYNPAYVSYFLEYQEEQYLLDILKQLKGVSYSENIALKINQIAVFEDAKVSDLVVFFGKEWVLEPLSKRYALKDLIIDEQEVLKNYEDFFKEIPYTTKGEKEELEKFIQINFINPQTNPKYLGDGFFLYVKWLMKRYPSQQNKLLEIISKAESGVMNFLSVANYLYKHDDNIDHEIYELQEMLTNSKIKPWQDFSKNLLSLYQYNPNPIKTPNPPKTCALFNAYAKHLNAQSLLKSSKLYLEKMGQKIVELPFCYDGGYYGKIVNTREFLIACAYNLALAKANGVSLVFCEEDAYLNILHAKEILDNNTELISSINEELKKYKLVYEKGVEAIYLNEWVNEFLAWELKSPFDGFSSVAFSRTQKSDNFFNKIHLKTPMLLEANQNYAPILEINQESALSQCANLRYLGIDLGVDFLITHSLGLFDAFERLGKQASKFYKRDHDSTPTLFLVQVVLMAMGEKNKEALGLDSHHHKVTFI</sequence>
<dbReference type="Gene3D" id="3.40.50.11810">
    <property type="match status" value="1"/>
</dbReference>
<dbReference type="InterPro" id="IPR041543">
    <property type="entry name" value="DUF5644"/>
</dbReference>
<dbReference type="InterPro" id="IPR012675">
    <property type="entry name" value="Beta-grasp_dom_sf"/>
</dbReference>
<dbReference type="InterPro" id="IPR054018">
    <property type="entry name" value="HdrB-like_C"/>
</dbReference>
<evidence type="ECO:0000259" key="1">
    <source>
        <dbReference type="Pfam" id="PF18712"/>
    </source>
</evidence>
<feature type="domain" description="HdrB-like C-terminal" evidence="2">
    <location>
        <begin position="403"/>
        <end position="489"/>
    </location>
</feature>
<dbReference type="eggNOG" id="COG2048">
    <property type="taxonomic scope" value="Bacteria"/>
</dbReference>
<proteinExistence type="predicted"/>
<dbReference type="Proteomes" id="UP000005013">
    <property type="component" value="Chromosome"/>
</dbReference>
<dbReference type="Gene3D" id="1.20.1050.140">
    <property type="match status" value="1"/>
</dbReference>
<keyword evidence="4" id="KW-1185">Reference proteome</keyword>
<name>I0ETD1_HELCM</name>
<dbReference type="STRING" id="1163745.HCD_05990"/>
<dbReference type="HOGENOM" id="CLU_548325_0_0_7"/>
<accession>I0ETD1</accession>
<protein>
    <submittedName>
        <fullName evidence="3">Uncharacterized protein</fullName>
    </submittedName>
</protein>
<dbReference type="RefSeq" id="WP_014659688.1">
    <property type="nucleotide sequence ID" value="NC_017735.1"/>
</dbReference>
<dbReference type="OrthoDB" id="5372285at2"/>
<evidence type="ECO:0000259" key="2">
    <source>
        <dbReference type="Pfam" id="PF22196"/>
    </source>
</evidence>
<dbReference type="Gene3D" id="1.10.1060.20">
    <property type="match status" value="1"/>
</dbReference>